<name>A0A022PW78_ERYGU</name>
<dbReference type="AlphaFoldDB" id="A0A022PW78"/>
<sequence length="93" mass="11005">MEERKKMKLKKGWVVVQVGLSEVSNDQIQDYCCDYFQRFCVPISYLYNPLFQKLLEKASEIYGYQTNGPLMLPCSVEEFLLLRWRIEKVASNN</sequence>
<dbReference type="STRING" id="4155.A0A022PW78"/>
<dbReference type="GO" id="GO:0009733">
    <property type="term" value="P:response to auxin"/>
    <property type="evidence" value="ECO:0007669"/>
    <property type="project" value="InterPro"/>
</dbReference>
<evidence type="ECO:0000313" key="3">
    <source>
        <dbReference type="Proteomes" id="UP000030748"/>
    </source>
</evidence>
<dbReference type="Proteomes" id="UP000030748">
    <property type="component" value="Unassembled WGS sequence"/>
</dbReference>
<dbReference type="EMBL" id="KI632264">
    <property type="protein sequence ID" value="EYU20637.1"/>
    <property type="molecule type" value="Genomic_DNA"/>
</dbReference>
<proteinExistence type="inferred from homology"/>
<reference evidence="2 3" key="1">
    <citation type="journal article" date="2013" name="Proc. Natl. Acad. Sci. U.S.A.">
        <title>Fine-scale variation in meiotic recombination in Mimulus inferred from population shotgun sequencing.</title>
        <authorList>
            <person name="Hellsten U."/>
            <person name="Wright K.M."/>
            <person name="Jenkins J."/>
            <person name="Shu S."/>
            <person name="Yuan Y."/>
            <person name="Wessler S.R."/>
            <person name="Schmutz J."/>
            <person name="Willis J.H."/>
            <person name="Rokhsar D.S."/>
        </authorList>
    </citation>
    <scope>NUCLEOTIDE SEQUENCE [LARGE SCALE GENOMIC DNA]</scope>
    <source>
        <strain evidence="3">cv. DUN x IM62</strain>
    </source>
</reference>
<dbReference type="PANTHER" id="PTHR31374:SF228">
    <property type="entry name" value="SAUR FAMILY PROTEIN"/>
    <property type="match status" value="1"/>
</dbReference>
<organism evidence="2 3">
    <name type="scientific">Erythranthe guttata</name>
    <name type="common">Yellow monkey flower</name>
    <name type="synonym">Mimulus guttatus</name>
    <dbReference type="NCBI Taxonomy" id="4155"/>
    <lineage>
        <taxon>Eukaryota</taxon>
        <taxon>Viridiplantae</taxon>
        <taxon>Streptophyta</taxon>
        <taxon>Embryophyta</taxon>
        <taxon>Tracheophyta</taxon>
        <taxon>Spermatophyta</taxon>
        <taxon>Magnoliopsida</taxon>
        <taxon>eudicotyledons</taxon>
        <taxon>Gunneridae</taxon>
        <taxon>Pentapetalae</taxon>
        <taxon>asterids</taxon>
        <taxon>lamiids</taxon>
        <taxon>Lamiales</taxon>
        <taxon>Phrymaceae</taxon>
        <taxon>Erythranthe</taxon>
    </lineage>
</organism>
<protein>
    <recommendedName>
        <fullName evidence="4">SAUR family protein</fullName>
    </recommendedName>
</protein>
<dbReference type="InterPro" id="IPR003676">
    <property type="entry name" value="SAUR_fam"/>
</dbReference>
<keyword evidence="3" id="KW-1185">Reference proteome</keyword>
<evidence type="ECO:0008006" key="4">
    <source>
        <dbReference type="Google" id="ProtNLM"/>
    </source>
</evidence>
<evidence type="ECO:0000313" key="2">
    <source>
        <dbReference type="EMBL" id="EYU20637.1"/>
    </source>
</evidence>
<dbReference type="Pfam" id="PF02519">
    <property type="entry name" value="Auxin_inducible"/>
    <property type="match status" value="1"/>
</dbReference>
<comment type="similarity">
    <text evidence="1">Belongs to the ARG7 family.</text>
</comment>
<dbReference type="PANTHER" id="PTHR31374">
    <property type="entry name" value="AUXIN-INDUCED PROTEIN-LIKE-RELATED"/>
    <property type="match status" value="1"/>
</dbReference>
<dbReference type="PhylomeDB" id="A0A022PW78"/>
<accession>A0A022PW78</accession>
<evidence type="ECO:0000256" key="1">
    <source>
        <dbReference type="ARBA" id="ARBA00006974"/>
    </source>
</evidence>
<gene>
    <name evidence="2" type="ORF">MIMGU_mgv1a024246mg</name>
</gene>